<dbReference type="STRING" id="1344416.A0A139A694"/>
<dbReference type="EMBL" id="KQ965790">
    <property type="protein sequence ID" value="KXS12178.1"/>
    <property type="molecule type" value="Genomic_DNA"/>
</dbReference>
<gene>
    <name evidence="5" type="ORF">M427DRAFT_59702</name>
</gene>
<protein>
    <submittedName>
        <fullName evidence="5">Glyoxylate reductase</fullName>
    </submittedName>
</protein>
<dbReference type="Pfam" id="PF02826">
    <property type="entry name" value="2-Hacid_dh_C"/>
    <property type="match status" value="1"/>
</dbReference>
<keyword evidence="6" id="KW-1185">Reference proteome</keyword>
<dbReference type="PROSITE" id="PS00671">
    <property type="entry name" value="D_2_HYDROXYACID_DH_3"/>
    <property type="match status" value="1"/>
</dbReference>
<dbReference type="InterPro" id="IPR036291">
    <property type="entry name" value="NAD(P)-bd_dom_sf"/>
</dbReference>
<organism evidence="5 6">
    <name type="scientific">Gonapodya prolifera (strain JEL478)</name>
    <name type="common">Monoblepharis prolifera</name>
    <dbReference type="NCBI Taxonomy" id="1344416"/>
    <lineage>
        <taxon>Eukaryota</taxon>
        <taxon>Fungi</taxon>
        <taxon>Fungi incertae sedis</taxon>
        <taxon>Chytridiomycota</taxon>
        <taxon>Chytridiomycota incertae sedis</taxon>
        <taxon>Monoblepharidomycetes</taxon>
        <taxon>Monoblepharidales</taxon>
        <taxon>Gonapodyaceae</taxon>
        <taxon>Gonapodya</taxon>
    </lineage>
</organism>
<dbReference type="Proteomes" id="UP000070544">
    <property type="component" value="Unassembled WGS sequence"/>
</dbReference>
<dbReference type="InterPro" id="IPR006140">
    <property type="entry name" value="D-isomer_DH_NAD-bd"/>
</dbReference>
<dbReference type="AlphaFoldDB" id="A0A139A694"/>
<dbReference type="SUPFAM" id="SSF52283">
    <property type="entry name" value="Formate/glycerate dehydrogenase catalytic domain-like"/>
    <property type="match status" value="1"/>
</dbReference>
<dbReference type="Pfam" id="PF00389">
    <property type="entry name" value="2-Hacid_dh"/>
    <property type="match status" value="1"/>
</dbReference>
<dbReference type="InterPro" id="IPR029753">
    <property type="entry name" value="D-isomer_DH_CS"/>
</dbReference>
<name>A0A139A694_GONPJ</name>
<dbReference type="SUPFAM" id="SSF51735">
    <property type="entry name" value="NAD(P)-binding Rossmann-fold domains"/>
    <property type="match status" value="1"/>
</dbReference>
<dbReference type="GO" id="GO:0051287">
    <property type="term" value="F:NAD binding"/>
    <property type="evidence" value="ECO:0007669"/>
    <property type="project" value="InterPro"/>
</dbReference>
<dbReference type="CDD" id="cd05301">
    <property type="entry name" value="GDH"/>
    <property type="match status" value="1"/>
</dbReference>
<comment type="similarity">
    <text evidence="2">Belongs to the D-isomer specific 2-hydroxyacid dehydrogenase family.</text>
</comment>
<evidence type="ECO:0000259" key="4">
    <source>
        <dbReference type="Pfam" id="PF02826"/>
    </source>
</evidence>
<feature type="domain" description="D-isomer specific 2-hydroxyacid dehydrogenase NAD-binding" evidence="4">
    <location>
        <begin position="170"/>
        <end position="353"/>
    </location>
</feature>
<reference evidence="5 6" key="1">
    <citation type="journal article" date="2015" name="Genome Biol. Evol.">
        <title>Phylogenomic analyses indicate that early fungi evolved digesting cell walls of algal ancestors of land plants.</title>
        <authorList>
            <person name="Chang Y."/>
            <person name="Wang S."/>
            <person name="Sekimoto S."/>
            <person name="Aerts A.L."/>
            <person name="Choi C."/>
            <person name="Clum A."/>
            <person name="LaButti K.M."/>
            <person name="Lindquist E.A."/>
            <person name="Yee Ngan C."/>
            <person name="Ohm R.A."/>
            <person name="Salamov A.A."/>
            <person name="Grigoriev I.V."/>
            <person name="Spatafora J.W."/>
            <person name="Berbee M.L."/>
        </authorList>
    </citation>
    <scope>NUCLEOTIDE SEQUENCE [LARGE SCALE GENOMIC DNA]</scope>
    <source>
        <strain evidence="5 6">JEL478</strain>
    </source>
</reference>
<dbReference type="InterPro" id="IPR050223">
    <property type="entry name" value="D-isomer_2-hydroxyacid_DH"/>
</dbReference>
<sequence>MRLLHALSPSSIASSTLRAHFASGKAPHRGPIATSSTRRWLLLSGTTGAIRHLSVAKPRILVARELTEDAMAALEKETRVDFIRTGIREVCPKDTMIRYLKESAPISGIILTLTEKVDQEILDAAGPSLKAISTMSVGYEHIPTPLLKERSIRLGYTPDVLTDAVAEIAVGLVLAACRKFRDAEEELRAGKWGAWNPTWMAGMGLTGKTVGIVGLGSCGVEVARRLVPFKVGRFVYQGTRPHADKERTLTPPGATFYSSLDEMLPLCDVLVITCALTPQTQGIINYGRLKLLPKGAVVVNVARGGIVVQPDLVRVVREGHLGGVGLDVMTPEPLPMDDELLRLPGMTLLPHLGSATRETREEMSQITINNAVNGVLGEPMPAELKL</sequence>
<dbReference type="PANTHER" id="PTHR10996:SF277">
    <property type="entry name" value="GLYOXYLATE REDUCTASE_HYDROXYPYRUVATE REDUCTASE"/>
    <property type="match status" value="1"/>
</dbReference>
<keyword evidence="1 2" id="KW-0560">Oxidoreductase</keyword>
<dbReference type="OMA" id="RIGETHH"/>
<dbReference type="Gene3D" id="3.40.50.720">
    <property type="entry name" value="NAD(P)-binding Rossmann-like Domain"/>
    <property type="match status" value="2"/>
</dbReference>
<dbReference type="GO" id="GO:0008465">
    <property type="term" value="F:hydroxypyruvate reductase (NADH) activity"/>
    <property type="evidence" value="ECO:0007669"/>
    <property type="project" value="TreeGrafter"/>
</dbReference>
<evidence type="ECO:0000259" key="3">
    <source>
        <dbReference type="Pfam" id="PF00389"/>
    </source>
</evidence>
<feature type="domain" description="D-isomer specific 2-hydroxyacid dehydrogenase catalytic" evidence="3">
    <location>
        <begin position="60"/>
        <end position="383"/>
    </location>
</feature>
<dbReference type="GO" id="GO:0030267">
    <property type="term" value="F:glyoxylate reductase (NADPH) activity"/>
    <property type="evidence" value="ECO:0007669"/>
    <property type="project" value="TreeGrafter"/>
</dbReference>
<evidence type="ECO:0000256" key="1">
    <source>
        <dbReference type="ARBA" id="ARBA00023002"/>
    </source>
</evidence>
<dbReference type="OrthoDB" id="418179at2759"/>
<evidence type="ECO:0000313" key="6">
    <source>
        <dbReference type="Proteomes" id="UP000070544"/>
    </source>
</evidence>
<proteinExistence type="inferred from homology"/>
<evidence type="ECO:0000313" key="5">
    <source>
        <dbReference type="EMBL" id="KXS12178.1"/>
    </source>
</evidence>
<dbReference type="GO" id="GO:0005829">
    <property type="term" value="C:cytosol"/>
    <property type="evidence" value="ECO:0007669"/>
    <property type="project" value="TreeGrafter"/>
</dbReference>
<accession>A0A139A694</accession>
<evidence type="ECO:0000256" key="2">
    <source>
        <dbReference type="RuleBase" id="RU003719"/>
    </source>
</evidence>
<dbReference type="PANTHER" id="PTHR10996">
    <property type="entry name" value="2-HYDROXYACID DEHYDROGENASE-RELATED"/>
    <property type="match status" value="1"/>
</dbReference>
<dbReference type="InterPro" id="IPR006139">
    <property type="entry name" value="D-isomer_2_OHA_DH_cat_dom"/>
</dbReference>